<dbReference type="PROSITE" id="PS51296">
    <property type="entry name" value="RIESKE"/>
    <property type="match status" value="1"/>
</dbReference>
<keyword evidence="2" id="KW-0479">Metal-binding</keyword>
<dbReference type="GO" id="GO:0046872">
    <property type="term" value="F:metal ion binding"/>
    <property type="evidence" value="ECO:0007669"/>
    <property type="project" value="UniProtKB-KW"/>
</dbReference>
<dbReference type="EMBL" id="SMRT01000002">
    <property type="protein sequence ID" value="TDF99777.1"/>
    <property type="molecule type" value="Genomic_DNA"/>
</dbReference>
<dbReference type="Gene3D" id="2.102.10.10">
    <property type="entry name" value="Rieske [2Fe-2S] iron-sulphur domain"/>
    <property type="match status" value="1"/>
</dbReference>
<gene>
    <name evidence="6" type="ORF">E1757_08145</name>
</gene>
<dbReference type="GO" id="GO:0004497">
    <property type="term" value="F:monooxygenase activity"/>
    <property type="evidence" value="ECO:0007669"/>
    <property type="project" value="UniProtKB-ARBA"/>
</dbReference>
<feature type="domain" description="Rieske" evidence="5">
    <location>
        <begin position="7"/>
        <end position="94"/>
    </location>
</feature>
<protein>
    <submittedName>
        <fullName evidence="6">Rieske (2Fe-2S) protein</fullName>
    </submittedName>
</protein>
<dbReference type="AlphaFoldDB" id="A0A4R5KXH4"/>
<evidence type="ECO:0000313" key="7">
    <source>
        <dbReference type="Proteomes" id="UP000295636"/>
    </source>
</evidence>
<name>A0A4R5KXH4_9BACL</name>
<dbReference type="SUPFAM" id="SSF50022">
    <property type="entry name" value="ISP domain"/>
    <property type="match status" value="1"/>
</dbReference>
<reference evidence="6 7" key="1">
    <citation type="submission" date="2019-03" db="EMBL/GenBank/DDBJ databases">
        <title>This is whole genome sequence of Paenibacillus sp MS74 strain.</title>
        <authorList>
            <person name="Trinh H.N."/>
        </authorList>
    </citation>
    <scope>NUCLEOTIDE SEQUENCE [LARGE SCALE GENOMIC DNA]</scope>
    <source>
        <strain evidence="6 7">MS74</strain>
    </source>
</reference>
<dbReference type="RefSeq" id="WP_133226490.1">
    <property type="nucleotide sequence ID" value="NZ_SMRT01000002.1"/>
</dbReference>
<keyword evidence="3" id="KW-0408">Iron</keyword>
<dbReference type="Pfam" id="PF00355">
    <property type="entry name" value="Rieske"/>
    <property type="match status" value="1"/>
</dbReference>
<dbReference type="GO" id="GO:0051537">
    <property type="term" value="F:2 iron, 2 sulfur cluster binding"/>
    <property type="evidence" value="ECO:0007669"/>
    <property type="project" value="UniProtKB-KW"/>
</dbReference>
<keyword evidence="1" id="KW-0001">2Fe-2S</keyword>
<keyword evidence="4" id="KW-0411">Iron-sulfur</keyword>
<dbReference type="InterPro" id="IPR017941">
    <property type="entry name" value="Rieske_2Fe-2S"/>
</dbReference>
<accession>A0A4R5KXH4</accession>
<organism evidence="6 7">
    <name type="scientific">Paenibacillus piri</name>
    <dbReference type="NCBI Taxonomy" id="2547395"/>
    <lineage>
        <taxon>Bacteria</taxon>
        <taxon>Bacillati</taxon>
        <taxon>Bacillota</taxon>
        <taxon>Bacilli</taxon>
        <taxon>Bacillales</taxon>
        <taxon>Paenibacillaceae</taxon>
        <taxon>Paenibacillus</taxon>
    </lineage>
</organism>
<evidence type="ECO:0000256" key="4">
    <source>
        <dbReference type="ARBA" id="ARBA00023014"/>
    </source>
</evidence>
<dbReference type="Proteomes" id="UP000295636">
    <property type="component" value="Unassembled WGS sequence"/>
</dbReference>
<evidence type="ECO:0000313" key="6">
    <source>
        <dbReference type="EMBL" id="TDF99777.1"/>
    </source>
</evidence>
<dbReference type="GO" id="GO:0016705">
    <property type="term" value="F:oxidoreductase activity, acting on paired donors, with incorporation or reduction of molecular oxygen"/>
    <property type="evidence" value="ECO:0007669"/>
    <property type="project" value="UniProtKB-ARBA"/>
</dbReference>
<dbReference type="OrthoDB" id="2614894at2"/>
<comment type="caution">
    <text evidence="6">The sequence shown here is derived from an EMBL/GenBank/DDBJ whole genome shotgun (WGS) entry which is preliminary data.</text>
</comment>
<proteinExistence type="predicted"/>
<keyword evidence="7" id="KW-1185">Reference proteome</keyword>
<evidence type="ECO:0000259" key="5">
    <source>
        <dbReference type="PROSITE" id="PS51296"/>
    </source>
</evidence>
<evidence type="ECO:0000256" key="3">
    <source>
        <dbReference type="ARBA" id="ARBA00023004"/>
    </source>
</evidence>
<evidence type="ECO:0000256" key="2">
    <source>
        <dbReference type="ARBA" id="ARBA00022723"/>
    </source>
</evidence>
<sequence>MKEVILGMEAEITELPYEIKIDRMFYYLLKDEESYRLVSRACPHAGALIEAEDGELVCYMHGWCFDAHTGDCLNIPGKRLDAYGVIAREGQLIAQFQD</sequence>
<dbReference type="CDD" id="cd03467">
    <property type="entry name" value="Rieske"/>
    <property type="match status" value="1"/>
</dbReference>
<dbReference type="InterPro" id="IPR036922">
    <property type="entry name" value="Rieske_2Fe-2S_sf"/>
</dbReference>
<evidence type="ECO:0000256" key="1">
    <source>
        <dbReference type="ARBA" id="ARBA00022714"/>
    </source>
</evidence>